<accession>A0A511W4T3</accession>
<comment type="subcellular location">
    <subcellularLocation>
        <location evidence="1">Cell membrane</location>
        <topology evidence="1">Multi-pass membrane protein</topology>
    </subcellularLocation>
</comment>
<name>A0A511W4T3_9BACI</name>
<dbReference type="EMBL" id="BJYA01000012">
    <property type="protein sequence ID" value="GEN46080.1"/>
    <property type="molecule type" value="Genomic_DNA"/>
</dbReference>
<keyword evidence="4" id="KW-1003">Cell membrane</keyword>
<evidence type="ECO:0000256" key="6">
    <source>
        <dbReference type="ARBA" id="ARBA00022989"/>
    </source>
</evidence>
<comment type="similarity">
    <text evidence="2">Belongs to the BCCT transporter (TC 2.A.15) family.</text>
</comment>
<keyword evidence="3" id="KW-0813">Transport</keyword>
<dbReference type="OrthoDB" id="9775735at2"/>
<feature type="transmembrane region" description="Helical" evidence="8">
    <location>
        <begin position="466"/>
        <end position="486"/>
    </location>
</feature>
<dbReference type="Proteomes" id="UP000321440">
    <property type="component" value="Unassembled WGS sequence"/>
</dbReference>
<keyword evidence="6 8" id="KW-1133">Transmembrane helix</keyword>
<feature type="transmembrane region" description="Helical" evidence="8">
    <location>
        <begin position="258"/>
        <end position="282"/>
    </location>
</feature>
<feature type="transmembrane region" description="Helical" evidence="8">
    <location>
        <begin position="48"/>
        <end position="67"/>
    </location>
</feature>
<feature type="transmembrane region" description="Helical" evidence="8">
    <location>
        <begin position="87"/>
        <end position="108"/>
    </location>
</feature>
<dbReference type="NCBIfam" id="TIGR00842">
    <property type="entry name" value="bcct"/>
    <property type="match status" value="1"/>
</dbReference>
<evidence type="ECO:0000256" key="3">
    <source>
        <dbReference type="ARBA" id="ARBA00022448"/>
    </source>
</evidence>
<dbReference type="AlphaFoldDB" id="A0A511W4T3"/>
<feature type="transmembrane region" description="Helical" evidence="8">
    <location>
        <begin position="182"/>
        <end position="204"/>
    </location>
</feature>
<evidence type="ECO:0000256" key="8">
    <source>
        <dbReference type="SAM" id="Phobius"/>
    </source>
</evidence>
<feature type="transmembrane region" description="Helical" evidence="8">
    <location>
        <begin position="9"/>
        <end position="28"/>
    </location>
</feature>
<evidence type="ECO:0000256" key="5">
    <source>
        <dbReference type="ARBA" id="ARBA00022692"/>
    </source>
</evidence>
<evidence type="ECO:0000256" key="7">
    <source>
        <dbReference type="ARBA" id="ARBA00023136"/>
    </source>
</evidence>
<proteinExistence type="inferred from homology"/>
<reference evidence="9 10" key="1">
    <citation type="submission" date="2019-07" db="EMBL/GenBank/DDBJ databases">
        <title>Whole genome shotgun sequence of Alkalibacillus haloalkaliphilus NBRC 103110.</title>
        <authorList>
            <person name="Hosoyama A."/>
            <person name="Uohara A."/>
            <person name="Ohji S."/>
            <person name="Ichikawa N."/>
        </authorList>
    </citation>
    <scope>NUCLEOTIDE SEQUENCE [LARGE SCALE GENOMIC DNA]</scope>
    <source>
        <strain evidence="9 10">NBRC 103110</strain>
    </source>
</reference>
<sequence>MKAEYFKNPVFYISASIVTLLVIFGAVMPERFGEVAGTLFVFTTDHFGWFYLVAVFAIIIYLIGLAISRYGKIRLGDDGERPEYPFFTWIGMLFSAGFGVGLVFWGVAEPMSHYFSTPFAGVEAQTEEAARVAMGYAFFHWGVSQWSVFAIVGLVVAFMQFRRNDNGLISKAMEPVTGERPALKTTIDALAIIATVMGVATTLGLGVMQTNSGLSTVTPLPTAIWVQMLIIVVMFIAYMISSTTGLDKGIKYLSNVNLSLCIILFLFIFIAGPTTFILNAFVAGVGDYLRNFVGYSLRLTPYQGGTWVRDWTVFYWAWAIAWSPFVGAFVARVSRGRTIREYVIGVMIVPPAIACVWIAAFGGAAIYSDLNEGTMIAEAVDNDVAVALFELYETLPLTTILSVVSLLLIFTFLITSADSASYVLGSMAAKGSLSPPLFLKLVWGVLISAIAGVLLLAGGLDALQTASLVSALPFTVILLILLYSIIKMLRNEQVPISKQEVRRFRKLEKKNKELRKKEEE</sequence>
<feature type="transmembrane region" description="Helical" evidence="8">
    <location>
        <begin position="437"/>
        <end position="460"/>
    </location>
</feature>
<keyword evidence="10" id="KW-1185">Reference proteome</keyword>
<dbReference type="GO" id="GO:0022857">
    <property type="term" value="F:transmembrane transporter activity"/>
    <property type="evidence" value="ECO:0007669"/>
    <property type="project" value="InterPro"/>
</dbReference>
<dbReference type="PANTHER" id="PTHR30047:SF7">
    <property type="entry name" value="HIGH-AFFINITY CHOLINE TRANSPORT PROTEIN"/>
    <property type="match status" value="1"/>
</dbReference>
<feature type="transmembrane region" description="Helical" evidence="8">
    <location>
        <begin position="224"/>
        <end position="246"/>
    </location>
</feature>
<keyword evidence="5 8" id="KW-0812">Transmembrane</keyword>
<evidence type="ECO:0000256" key="4">
    <source>
        <dbReference type="ARBA" id="ARBA00022475"/>
    </source>
</evidence>
<gene>
    <name evidence="9" type="ORF">AHA02nite_18560</name>
</gene>
<dbReference type="PANTHER" id="PTHR30047">
    <property type="entry name" value="HIGH-AFFINITY CHOLINE TRANSPORT PROTEIN-RELATED"/>
    <property type="match status" value="1"/>
</dbReference>
<organism evidence="9 10">
    <name type="scientific">Alkalibacillus haloalkaliphilus</name>
    <dbReference type="NCBI Taxonomy" id="94136"/>
    <lineage>
        <taxon>Bacteria</taxon>
        <taxon>Bacillati</taxon>
        <taxon>Bacillota</taxon>
        <taxon>Bacilli</taxon>
        <taxon>Bacillales</taxon>
        <taxon>Bacillaceae</taxon>
        <taxon>Alkalibacillus</taxon>
    </lineage>
</organism>
<feature type="transmembrane region" description="Helical" evidence="8">
    <location>
        <begin position="313"/>
        <end position="331"/>
    </location>
</feature>
<dbReference type="InterPro" id="IPR000060">
    <property type="entry name" value="BCCT_transptr"/>
</dbReference>
<evidence type="ECO:0000256" key="1">
    <source>
        <dbReference type="ARBA" id="ARBA00004651"/>
    </source>
</evidence>
<comment type="caution">
    <text evidence="9">The sequence shown here is derived from an EMBL/GenBank/DDBJ whole genome shotgun (WGS) entry which is preliminary data.</text>
</comment>
<dbReference type="RefSeq" id="WP_146816563.1">
    <property type="nucleotide sequence ID" value="NZ_BJYA01000012.1"/>
</dbReference>
<dbReference type="GO" id="GO:0005886">
    <property type="term" value="C:plasma membrane"/>
    <property type="evidence" value="ECO:0007669"/>
    <property type="project" value="UniProtKB-SubCell"/>
</dbReference>
<protein>
    <submittedName>
        <fullName evidence="9">Glycine/betaine ABC transporter permease</fullName>
    </submittedName>
</protein>
<feature type="transmembrane region" description="Helical" evidence="8">
    <location>
        <begin position="138"/>
        <end position="161"/>
    </location>
</feature>
<feature type="transmembrane region" description="Helical" evidence="8">
    <location>
        <begin position="400"/>
        <end position="425"/>
    </location>
</feature>
<evidence type="ECO:0000256" key="2">
    <source>
        <dbReference type="ARBA" id="ARBA00005658"/>
    </source>
</evidence>
<keyword evidence="7 8" id="KW-0472">Membrane</keyword>
<feature type="transmembrane region" description="Helical" evidence="8">
    <location>
        <begin position="343"/>
        <end position="367"/>
    </location>
</feature>
<evidence type="ECO:0000313" key="10">
    <source>
        <dbReference type="Proteomes" id="UP000321440"/>
    </source>
</evidence>
<dbReference type="Pfam" id="PF02028">
    <property type="entry name" value="BCCT"/>
    <property type="match status" value="1"/>
</dbReference>
<evidence type="ECO:0000313" key="9">
    <source>
        <dbReference type="EMBL" id="GEN46080.1"/>
    </source>
</evidence>